<feature type="transmembrane region" description="Helical" evidence="1">
    <location>
        <begin position="286"/>
        <end position="310"/>
    </location>
</feature>
<organism evidence="2 3">
    <name type="scientific">Pseudopithomyces chartarum</name>
    <dbReference type="NCBI Taxonomy" id="1892770"/>
    <lineage>
        <taxon>Eukaryota</taxon>
        <taxon>Fungi</taxon>
        <taxon>Dikarya</taxon>
        <taxon>Ascomycota</taxon>
        <taxon>Pezizomycotina</taxon>
        <taxon>Dothideomycetes</taxon>
        <taxon>Pleosporomycetidae</taxon>
        <taxon>Pleosporales</taxon>
        <taxon>Massarineae</taxon>
        <taxon>Didymosphaeriaceae</taxon>
        <taxon>Pseudopithomyces</taxon>
    </lineage>
</organism>
<evidence type="ECO:0000313" key="2">
    <source>
        <dbReference type="EMBL" id="KAK3215869.1"/>
    </source>
</evidence>
<sequence length="327" mass="37222">MALPQSTSRAVPALIFLTLSVACFFSMDMISLIRDFPPPTATGFIEWSDGKFPIFDKYHWFRPLDPVIREVTVGFAPSSFGYDDMQKLIMQHSPGIIAFIAQFGGGGVIIPIYYALYMTFTTPLLAQPLSKRKIDMGGAALWAFLSVLLHVIPAFGIMFDTTLEGRHQWTWFWQLYSVRISLSWYAIMFGAKFIPRWNLGQETSYRRKITMVLAPFIGLAVSLWVYTMLYCPHPMSEVFFPHPLAEDTWVLRMRRILQFDQLFIFGSSILWVSLDSRRNGLGNGVGLMIVGIFLAILVSPGASFGILWLWRECQLLGDERVDLSKKS</sequence>
<feature type="transmembrane region" description="Helical" evidence="1">
    <location>
        <begin position="212"/>
        <end position="235"/>
    </location>
</feature>
<feature type="transmembrane region" description="Helical" evidence="1">
    <location>
        <begin position="171"/>
        <end position="191"/>
    </location>
</feature>
<dbReference type="AlphaFoldDB" id="A0AAN6M3V2"/>
<keyword evidence="1" id="KW-0812">Transmembrane</keyword>
<feature type="transmembrane region" description="Helical" evidence="1">
    <location>
        <begin position="12"/>
        <end position="33"/>
    </location>
</feature>
<keyword evidence="1" id="KW-1133">Transmembrane helix</keyword>
<protein>
    <submittedName>
        <fullName evidence="2">Uncharacterized protein</fullName>
    </submittedName>
</protein>
<proteinExistence type="predicted"/>
<keyword evidence="1" id="KW-0472">Membrane</keyword>
<dbReference type="Proteomes" id="UP001280581">
    <property type="component" value="Unassembled WGS sequence"/>
</dbReference>
<evidence type="ECO:0000256" key="1">
    <source>
        <dbReference type="SAM" id="Phobius"/>
    </source>
</evidence>
<gene>
    <name evidence="2" type="ORF">GRF29_8g1381894</name>
</gene>
<keyword evidence="3" id="KW-1185">Reference proteome</keyword>
<dbReference type="EMBL" id="WVTA01000002">
    <property type="protein sequence ID" value="KAK3215869.1"/>
    <property type="molecule type" value="Genomic_DNA"/>
</dbReference>
<feature type="transmembrane region" description="Helical" evidence="1">
    <location>
        <begin position="95"/>
        <end position="117"/>
    </location>
</feature>
<reference evidence="2 3" key="1">
    <citation type="submission" date="2021-02" db="EMBL/GenBank/DDBJ databases">
        <title>Genome assembly of Pseudopithomyces chartarum.</title>
        <authorList>
            <person name="Jauregui R."/>
            <person name="Singh J."/>
            <person name="Voisey C."/>
        </authorList>
    </citation>
    <scope>NUCLEOTIDE SEQUENCE [LARGE SCALE GENOMIC DNA]</scope>
    <source>
        <strain evidence="2 3">AGR01</strain>
    </source>
</reference>
<accession>A0AAN6M3V2</accession>
<feature type="transmembrane region" description="Helical" evidence="1">
    <location>
        <begin position="138"/>
        <end position="159"/>
    </location>
</feature>
<comment type="caution">
    <text evidence="2">The sequence shown here is derived from an EMBL/GenBank/DDBJ whole genome shotgun (WGS) entry which is preliminary data.</text>
</comment>
<name>A0AAN6M3V2_9PLEO</name>
<evidence type="ECO:0000313" key="3">
    <source>
        <dbReference type="Proteomes" id="UP001280581"/>
    </source>
</evidence>